<name>A0ABU6YM02_9FABA</name>
<comment type="caution">
    <text evidence="1">The sequence shown here is derived from an EMBL/GenBank/DDBJ whole genome shotgun (WGS) entry which is preliminary data.</text>
</comment>
<proteinExistence type="predicted"/>
<organism evidence="1 2">
    <name type="scientific">Stylosanthes scabra</name>
    <dbReference type="NCBI Taxonomy" id="79078"/>
    <lineage>
        <taxon>Eukaryota</taxon>
        <taxon>Viridiplantae</taxon>
        <taxon>Streptophyta</taxon>
        <taxon>Embryophyta</taxon>
        <taxon>Tracheophyta</taxon>
        <taxon>Spermatophyta</taxon>
        <taxon>Magnoliopsida</taxon>
        <taxon>eudicotyledons</taxon>
        <taxon>Gunneridae</taxon>
        <taxon>Pentapetalae</taxon>
        <taxon>rosids</taxon>
        <taxon>fabids</taxon>
        <taxon>Fabales</taxon>
        <taxon>Fabaceae</taxon>
        <taxon>Papilionoideae</taxon>
        <taxon>50 kb inversion clade</taxon>
        <taxon>dalbergioids sensu lato</taxon>
        <taxon>Dalbergieae</taxon>
        <taxon>Pterocarpus clade</taxon>
        <taxon>Stylosanthes</taxon>
    </lineage>
</organism>
<evidence type="ECO:0000313" key="1">
    <source>
        <dbReference type="EMBL" id="MED6211427.1"/>
    </source>
</evidence>
<reference evidence="1 2" key="1">
    <citation type="journal article" date="2023" name="Plants (Basel)">
        <title>Bridging the Gap: Combining Genomics and Transcriptomics Approaches to Understand Stylosanthes scabra, an Orphan Legume from the Brazilian Caatinga.</title>
        <authorList>
            <person name="Ferreira-Neto J.R.C."/>
            <person name="da Silva M.D."/>
            <person name="Binneck E."/>
            <person name="de Melo N.F."/>
            <person name="da Silva R.H."/>
            <person name="de Melo A.L.T.M."/>
            <person name="Pandolfi V."/>
            <person name="Bustamante F.O."/>
            <person name="Brasileiro-Vidal A.C."/>
            <person name="Benko-Iseppon A.M."/>
        </authorList>
    </citation>
    <scope>NUCLEOTIDE SEQUENCE [LARGE SCALE GENOMIC DNA]</scope>
    <source>
        <tissue evidence="1">Leaves</tissue>
    </source>
</reference>
<sequence length="142" mass="15694">MKQGTVWSHGPIVRPHVSLVAFRDVFCQYSCDRPVSPSDRTGAKSKLHSLLTMRPHRVPRDRTPNVALVWCGGWVTFGLGRKRGPNVTDGGLGEASGAWVNIGRVYRNSKLIQSQDQLNVWPWLHQGSKRDLVLILGGLAAS</sequence>
<accession>A0ABU6YM02</accession>
<gene>
    <name evidence="1" type="ORF">PIB30_073552</name>
</gene>
<protein>
    <submittedName>
        <fullName evidence="1">Uncharacterized protein</fullName>
    </submittedName>
</protein>
<dbReference type="EMBL" id="JASCZI010242550">
    <property type="protein sequence ID" value="MED6211427.1"/>
    <property type="molecule type" value="Genomic_DNA"/>
</dbReference>
<keyword evidence="2" id="KW-1185">Reference proteome</keyword>
<evidence type="ECO:0000313" key="2">
    <source>
        <dbReference type="Proteomes" id="UP001341840"/>
    </source>
</evidence>
<dbReference type="Proteomes" id="UP001341840">
    <property type="component" value="Unassembled WGS sequence"/>
</dbReference>